<dbReference type="InterPro" id="IPR050490">
    <property type="entry name" value="Bact_solute-bd_prot1"/>
</dbReference>
<dbReference type="RefSeq" id="WP_150948925.1">
    <property type="nucleotide sequence ID" value="NZ_VCMV01000064.1"/>
</dbReference>
<feature type="chain" id="PRO_5024432314" evidence="4">
    <location>
        <begin position="32"/>
        <end position="443"/>
    </location>
</feature>
<dbReference type="Gene3D" id="3.40.190.10">
    <property type="entry name" value="Periplasmic binding protein-like II"/>
    <property type="match status" value="2"/>
</dbReference>
<comment type="subcellular location">
    <subcellularLocation>
        <location evidence="1">Periplasm</location>
    </subcellularLocation>
</comment>
<dbReference type="GO" id="GO:0042597">
    <property type="term" value="C:periplasmic space"/>
    <property type="evidence" value="ECO:0007669"/>
    <property type="project" value="UniProtKB-SubCell"/>
</dbReference>
<dbReference type="SUPFAM" id="SSF53850">
    <property type="entry name" value="Periplasmic binding protein-like II"/>
    <property type="match status" value="1"/>
</dbReference>
<evidence type="ECO:0000313" key="6">
    <source>
        <dbReference type="Proteomes" id="UP000325684"/>
    </source>
</evidence>
<dbReference type="InterPro" id="IPR006059">
    <property type="entry name" value="SBP"/>
</dbReference>
<evidence type="ECO:0000256" key="2">
    <source>
        <dbReference type="ARBA" id="ARBA00008520"/>
    </source>
</evidence>
<sequence length="443" mass="48016">MADYPSRRRLLHRAFGIAALTLPFASTMALSQSGSIDWQQAKGTSLFVGMNKHVYTDTILPFIPEFEKLTGIKVQVESYSQDEYMNKRLVDLSSGAGTFDVVMMDQSIVQYSKAGWVEPLDAYLVNPKFVDAAAYDVNDFLPSLTKNTFINDKRFALPITGEAQILYYRKDVLEKAGLAVPTTFDELYKTAVKLNDPGKMAGILLRGEKIHTAWNSSGFVWSYGGKIFDNAANPTKATFDSPEAIAAITMYAKLLQDAGPVGVGNYTWYETVSDFQQGKAAMYLDASVFMSQIEDPKKSTVSGKVGYAGMPAGPAGAMANTGAWMLSMSASSKNKPGAALFLSWITGKETSLKIGEAAGIGARKSVFEAPSLKKKYPAAWADATIKSMMPVEPTPGPPRITAIDEWLDIYGGAVNATILKQADAKTNLTAAAERMDKALARSK</sequence>
<proteinExistence type="inferred from homology"/>
<dbReference type="OrthoDB" id="9804061at2"/>
<keyword evidence="6" id="KW-1185">Reference proteome</keyword>
<keyword evidence="3" id="KW-0574">Periplasm</keyword>
<dbReference type="Proteomes" id="UP000325684">
    <property type="component" value="Unassembled WGS sequence"/>
</dbReference>
<gene>
    <name evidence="5" type="ORF">FEZ63_22220</name>
</gene>
<organism evidence="5 6">
    <name type="scientific">Microvirga brassicacearum</name>
    <dbReference type="NCBI Taxonomy" id="2580413"/>
    <lineage>
        <taxon>Bacteria</taxon>
        <taxon>Pseudomonadati</taxon>
        <taxon>Pseudomonadota</taxon>
        <taxon>Alphaproteobacteria</taxon>
        <taxon>Hyphomicrobiales</taxon>
        <taxon>Methylobacteriaceae</taxon>
        <taxon>Microvirga</taxon>
    </lineage>
</organism>
<feature type="signal peptide" evidence="4">
    <location>
        <begin position="1"/>
        <end position="31"/>
    </location>
</feature>
<comment type="similarity">
    <text evidence="2">Belongs to the bacterial solute-binding protein 1 family.</text>
</comment>
<dbReference type="PANTHER" id="PTHR43649:SF12">
    <property type="entry name" value="DIACETYLCHITOBIOSE BINDING PROTEIN DASA"/>
    <property type="match status" value="1"/>
</dbReference>
<dbReference type="AlphaFoldDB" id="A0A5N3P4Q7"/>
<keyword evidence="4" id="KW-0732">Signal</keyword>
<evidence type="ECO:0000313" key="5">
    <source>
        <dbReference type="EMBL" id="KAB0264641.1"/>
    </source>
</evidence>
<evidence type="ECO:0000256" key="1">
    <source>
        <dbReference type="ARBA" id="ARBA00004418"/>
    </source>
</evidence>
<comment type="caution">
    <text evidence="5">The sequence shown here is derived from an EMBL/GenBank/DDBJ whole genome shotgun (WGS) entry which is preliminary data.</text>
</comment>
<dbReference type="PANTHER" id="PTHR43649">
    <property type="entry name" value="ARABINOSE-BINDING PROTEIN-RELATED"/>
    <property type="match status" value="1"/>
</dbReference>
<name>A0A5N3P4Q7_9HYPH</name>
<evidence type="ECO:0000256" key="4">
    <source>
        <dbReference type="SAM" id="SignalP"/>
    </source>
</evidence>
<protein>
    <submittedName>
        <fullName evidence="5">Sugar ABC transporter substrate-binding protein</fullName>
    </submittedName>
</protein>
<accession>A0A5N3P4Q7</accession>
<reference evidence="5 6" key="1">
    <citation type="journal article" date="2019" name="Microorganisms">
        <title>Genome Insights into the Novel Species Microvirga brassicacearum, a Rapeseed Endophyte with Biotechnological Potential.</title>
        <authorList>
            <person name="Jimenez-Gomez A."/>
            <person name="Saati-Santamaria Z."/>
            <person name="Igual J.M."/>
            <person name="Rivas R."/>
            <person name="Mateos P.F."/>
            <person name="Garcia-Fraile P."/>
        </authorList>
    </citation>
    <scope>NUCLEOTIDE SEQUENCE [LARGE SCALE GENOMIC DNA]</scope>
    <source>
        <strain evidence="5 6">CDVBN77</strain>
    </source>
</reference>
<dbReference type="Pfam" id="PF01547">
    <property type="entry name" value="SBP_bac_1"/>
    <property type="match status" value="1"/>
</dbReference>
<dbReference type="CDD" id="cd13585">
    <property type="entry name" value="PBP2_TMBP_like"/>
    <property type="match status" value="1"/>
</dbReference>
<evidence type="ECO:0000256" key="3">
    <source>
        <dbReference type="ARBA" id="ARBA00022764"/>
    </source>
</evidence>
<dbReference type="EMBL" id="VCMV01000064">
    <property type="protein sequence ID" value="KAB0264641.1"/>
    <property type="molecule type" value="Genomic_DNA"/>
</dbReference>